<protein>
    <submittedName>
        <fullName evidence="1">Uncharacterized protein</fullName>
    </submittedName>
</protein>
<evidence type="ECO:0000313" key="1">
    <source>
        <dbReference type="EMBL" id="KAJ8649090.1"/>
    </source>
</evidence>
<proteinExistence type="predicted"/>
<gene>
    <name evidence="1" type="ORF">MRB53_002113</name>
</gene>
<name>A0ACC2MTM5_PERAE</name>
<dbReference type="Proteomes" id="UP001234297">
    <property type="component" value="Chromosome 1"/>
</dbReference>
<evidence type="ECO:0000313" key="2">
    <source>
        <dbReference type="Proteomes" id="UP001234297"/>
    </source>
</evidence>
<accession>A0ACC2MTM5</accession>
<dbReference type="EMBL" id="CM056809">
    <property type="protein sequence ID" value="KAJ8649090.1"/>
    <property type="molecule type" value="Genomic_DNA"/>
</dbReference>
<organism evidence="1 2">
    <name type="scientific">Persea americana</name>
    <name type="common">Avocado</name>
    <dbReference type="NCBI Taxonomy" id="3435"/>
    <lineage>
        <taxon>Eukaryota</taxon>
        <taxon>Viridiplantae</taxon>
        <taxon>Streptophyta</taxon>
        <taxon>Embryophyta</taxon>
        <taxon>Tracheophyta</taxon>
        <taxon>Spermatophyta</taxon>
        <taxon>Magnoliopsida</taxon>
        <taxon>Magnoliidae</taxon>
        <taxon>Laurales</taxon>
        <taxon>Lauraceae</taxon>
        <taxon>Persea</taxon>
    </lineage>
</organism>
<reference evidence="1 2" key="1">
    <citation type="journal article" date="2022" name="Hortic Res">
        <title>A haplotype resolved chromosomal level avocado genome allows analysis of novel avocado genes.</title>
        <authorList>
            <person name="Nath O."/>
            <person name="Fletcher S.J."/>
            <person name="Hayward A."/>
            <person name="Shaw L.M."/>
            <person name="Masouleh A.K."/>
            <person name="Furtado A."/>
            <person name="Henry R.J."/>
            <person name="Mitter N."/>
        </authorList>
    </citation>
    <scope>NUCLEOTIDE SEQUENCE [LARGE SCALE GENOMIC DNA]</scope>
    <source>
        <strain evidence="2">cv. Hass</strain>
    </source>
</reference>
<comment type="caution">
    <text evidence="1">The sequence shown here is derived from an EMBL/GenBank/DDBJ whole genome shotgun (WGS) entry which is preliminary data.</text>
</comment>
<sequence>MATCPGGRGHAPDGRRAHDTPPPHPESRRGKGCMPNPATTRFGGRECAPMATCPEGRGHAPDGRKAHETPLIRNSAEVKAACLTLRQPGSEAKIARLQQPALEAEAMCLIEVRPTRRPLIRNPTEVRAACLTLW</sequence>
<keyword evidence="2" id="KW-1185">Reference proteome</keyword>